<evidence type="ECO:0000313" key="3">
    <source>
        <dbReference type="Proteomes" id="UP000515511"/>
    </source>
</evidence>
<protein>
    <submittedName>
        <fullName evidence="2">Uncharacterized protein</fullName>
    </submittedName>
</protein>
<accession>A0A7G6YBP0</accession>
<dbReference type="AlphaFoldDB" id="A0A7G6YBP0"/>
<evidence type="ECO:0000256" key="1">
    <source>
        <dbReference type="SAM" id="MobiDB-lite"/>
    </source>
</evidence>
<gene>
    <name evidence="2" type="ORF">F1C12_12715</name>
</gene>
<dbReference type="KEGG" id="lse:F1C12_12715"/>
<proteinExistence type="predicted"/>
<sequence length="110" mass="12241">MSAKKPKTPPHFPVMDGAQPAPREDQIAGIVQRVWSDSRVYHQDVETLLREWLTTDQCVVTETEFAALLSKARGEFDRIATSDGAGERACPAHSLVACVYWDVQELERAG</sequence>
<organism evidence="2 3">
    <name type="scientific">Leifsonia shinshuensis</name>
    <dbReference type="NCBI Taxonomy" id="150026"/>
    <lineage>
        <taxon>Bacteria</taxon>
        <taxon>Bacillati</taxon>
        <taxon>Actinomycetota</taxon>
        <taxon>Actinomycetes</taxon>
        <taxon>Micrococcales</taxon>
        <taxon>Microbacteriaceae</taxon>
        <taxon>Leifsonia</taxon>
    </lineage>
</organism>
<name>A0A7G6YBP0_9MICO</name>
<feature type="region of interest" description="Disordered" evidence="1">
    <location>
        <begin position="1"/>
        <end position="23"/>
    </location>
</feature>
<dbReference type="Proteomes" id="UP000515511">
    <property type="component" value="Chromosome"/>
</dbReference>
<evidence type="ECO:0000313" key="2">
    <source>
        <dbReference type="EMBL" id="QNE35905.1"/>
    </source>
</evidence>
<reference evidence="3" key="1">
    <citation type="submission" date="2019-09" db="EMBL/GenBank/DDBJ databases">
        <title>Antimicrobial potential of Antarctic Bacteria.</title>
        <authorList>
            <person name="Benaud N."/>
            <person name="Edwards R.J."/>
            <person name="Ferrari B.C."/>
        </authorList>
    </citation>
    <scope>NUCLEOTIDE SEQUENCE [LARGE SCALE GENOMIC DNA]</scope>
    <source>
        <strain evidence="3">INR9</strain>
    </source>
</reference>
<dbReference type="RefSeq" id="WP_185275374.1">
    <property type="nucleotide sequence ID" value="NZ_CP043641.1"/>
</dbReference>
<dbReference type="EMBL" id="CP043641">
    <property type="protein sequence ID" value="QNE35905.1"/>
    <property type="molecule type" value="Genomic_DNA"/>
</dbReference>